<evidence type="ECO:0000313" key="1">
    <source>
        <dbReference type="EMBL" id="CAJ2668327.1"/>
    </source>
</evidence>
<gene>
    <name evidence="1" type="ORF">MILVUS5_LOCUS32735</name>
</gene>
<dbReference type="Proteomes" id="UP001177021">
    <property type="component" value="Unassembled WGS sequence"/>
</dbReference>
<dbReference type="EMBL" id="CASHSV030000513">
    <property type="protein sequence ID" value="CAJ2668327.1"/>
    <property type="molecule type" value="Genomic_DNA"/>
</dbReference>
<proteinExistence type="predicted"/>
<accession>A0ACB0LMG9</accession>
<sequence>MGRCRTASRSADDDPNHRLKRKRAALNAENLETSSAGMGVTDGKDNLSFPLICPDWSADEEMLLLEAIDMYGFGNWNDVADNVGTKSKAQCIDHYNAVYLNSPCFPVPDLSLVKGKNKEELLAMAKGHQVKKEFPPNAELTLKEETLFSDGINSEESKKEETTNQAMSRLTSGDMNSACGKKAVSSTIKKASNVSQNIDGVKVEETQVGRSIGEKKPKLSGEYRPSMKALSGYNSKRGEFEIEYDNDAEQVLAEMEFKDTDTEAERETKLQVLRIYGKRLDERKYRKKFILERNLLSPDPFEKSLSPEELEICQRYKVFMRFHSKEEHEELLKTIIEEHRLLKRIKDLQEARIAGCVTAADAYQFVEQKRANEAEQGDNKDSGQIGTSGKTSQRPNFPKVELGSSPHGIHKGTTASFPGIKDAPAAMQAITRSLEEWDISDFDGAELLSESEIKLCNESRLLPTHYLHISQTMQQEIAKGNVTKKSDAYPLFKFSPSKIDRIYDMLVEKGVVQPQA</sequence>
<reference evidence="1" key="1">
    <citation type="submission" date="2023-10" db="EMBL/GenBank/DDBJ databases">
        <authorList>
            <person name="Rodriguez Cubillos JULIANA M."/>
            <person name="De Vega J."/>
        </authorList>
    </citation>
    <scope>NUCLEOTIDE SEQUENCE</scope>
</reference>
<keyword evidence="2" id="KW-1185">Reference proteome</keyword>
<evidence type="ECO:0000313" key="2">
    <source>
        <dbReference type="Proteomes" id="UP001177021"/>
    </source>
</evidence>
<organism evidence="1 2">
    <name type="scientific">Trifolium pratense</name>
    <name type="common">Red clover</name>
    <dbReference type="NCBI Taxonomy" id="57577"/>
    <lineage>
        <taxon>Eukaryota</taxon>
        <taxon>Viridiplantae</taxon>
        <taxon>Streptophyta</taxon>
        <taxon>Embryophyta</taxon>
        <taxon>Tracheophyta</taxon>
        <taxon>Spermatophyta</taxon>
        <taxon>Magnoliopsida</taxon>
        <taxon>eudicotyledons</taxon>
        <taxon>Gunneridae</taxon>
        <taxon>Pentapetalae</taxon>
        <taxon>rosids</taxon>
        <taxon>fabids</taxon>
        <taxon>Fabales</taxon>
        <taxon>Fabaceae</taxon>
        <taxon>Papilionoideae</taxon>
        <taxon>50 kb inversion clade</taxon>
        <taxon>NPAAA clade</taxon>
        <taxon>Hologalegina</taxon>
        <taxon>IRL clade</taxon>
        <taxon>Trifolieae</taxon>
        <taxon>Trifolium</taxon>
    </lineage>
</organism>
<comment type="caution">
    <text evidence="1">The sequence shown here is derived from an EMBL/GenBank/DDBJ whole genome shotgun (WGS) entry which is preliminary data.</text>
</comment>
<name>A0ACB0LMG9_TRIPR</name>
<protein>
    <submittedName>
        <fullName evidence="1">Uncharacterized protein</fullName>
    </submittedName>
</protein>